<dbReference type="PANTHER" id="PTHR31413:SF15">
    <property type="entry name" value="NINJA-FAMILY PROTEIN"/>
    <property type="match status" value="1"/>
</dbReference>
<feature type="region of interest" description="Disordered" evidence="5">
    <location>
        <begin position="198"/>
        <end position="259"/>
    </location>
</feature>
<comment type="caution">
    <text evidence="7">The sequence shown here is derived from an EMBL/GenBank/DDBJ whole genome shotgun (WGS) entry which is preliminary data.</text>
</comment>
<reference evidence="8" key="1">
    <citation type="journal article" date="2020" name="Nat. Commun.">
        <title>Genome assembly of wild tea tree DASZ reveals pedigree and selection history of tea varieties.</title>
        <authorList>
            <person name="Zhang W."/>
            <person name="Zhang Y."/>
            <person name="Qiu H."/>
            <person name="Guo Y."/>
            <person name="Wan H."/>
            <person name="Zhang X."/>
            <person name="Scossa F."/>
            <person name="Alseekh S."/>
            <person name="Zhang Q."/>
            <person name="Wang P."/>
            <person name="Xu L."/>
            <person name="Schmidt M.H."/>
            <person name="Jia X."/>
            <person name="Li D."/>
            <person name="Zhu A."/>
            <person name="Guo F."/>
            <person name="Chen W."/>
            <person name="Ni D."/>
            <person name="Usadel B."/>
            <person name="Fernie A.R."/>
            <person name="Wen W."/>
        </authorList>
    </citation>
    <scope>NUCLEOTIDE SEQUENCE [LARGE SCALE GENOMIC DNA]</scope>
    <source>
        <strain evidence="8">cv. G240</strain>
    </source>
</reference>
<comment type="function">
    <text evidence="4">Acts as a negative regulator of abscisic acid (ABA) response.</text>
</comment>
<reference evidence="7 8" key="2">
    <citation type="submission" date="2020-07" db="EMBL/GenBank/DDBJ databases">
        <title>Genome assembly of wild tea tree DASZ reveals pedigree and selection history of tea varieties.</title>
        <authorList>
            <person name="Zhang W."/>
        </authorList>
    </citation>
    <scope>NUCLEOTIDE SEQUENCE [LARGE SCALE GENOMIC DNA]</scope>
    <source>
        <strain evidence="8">cv. G240</strain>
        <tissue evidence="7">Leaf</tissue>
    </source>
</reference>
<keyword evidence="3 4" id="KW-0539">Nucleus</keyword>
<dbReference type="InterPro" id="IPR032308">
    <property type="entry name" value="TDBD"/>
</dbReference>
<protein>
    <recommendedName>
        <fullName evidence="4">Ninja-family protein</fullName>
    </recommendedName>
    <alternativeName>
        <fullName evidence="4">ABI-binding protein</fullName>
    </alternativeName>
</protein>
<comment type="subcellular location">
    <subcellularLocation>
        <location evidence="1 4">Nucleus</location>
    </subcellularLocation>
</comment>
<organism evidence="7 8">
    <name type="scientific">Camellia sinensis</name>
    <name type="common">Tea plant</name>
    <name type="synonym">Thea sinensis</name>
    <dbReference type="NCBI Taxonomy" id="4442"/>
    <lineage>
        <taxon>Eukaryota</taxon>
        <taxon>Viridiplantae</taxon>
        <taxon>Streptophyta</taxon>
        <taxon>Embryophyta</taxon>
        <taxon>Tracheophyta</taxon>
        <taxon>Spermatophyta</taxon>
        <taxon>Magnoliopsida</taxon>
        <taxon>eudicotyledons</taxon>
        <taxon>Gunneridae</taxon>
        <taxon>Pentapetalae</taxon>
        <taxon>asterids</taxon>
        <taxon>Ericales</taxon>
        <taxon>Theaceae</taxon>
        <taxon>Camellia</taxon>
    </lineage>
</organism>
<dbReference type="PANTHER" id="PTHR31413">
    <property type="entry name" value="AFP HOMOLOG 2"/>
    <property type="match status" value="1"/>
</dbReference>
<evidence type="ECO:0000256" key="3">
    <source>
        <dbReference type="ARBA" id="ARBA00023242"/>
    </source>
</evidence>
<feature type="domain" description="Tify" evidence="6">
    <location>
        <begin position="277"/>
        <end position="311"/>
    </location>
</feature>
<feature type="region of interest" description="Disordered" evidence="5">
    <location>
        <begin position="129"/>
        <end position="167"/>
    </location>
</feature>
<dbReference type="GO" id="GO:0045892">
    <property type="term" value="P:negative regulation of DNA-templated transcription"/>
    <property type="evidence" value="ECO:0007669"/>
    <property type="project" value="TreeGrafter"/>
</dbReference>
<feature type="compositionally biased region" description="Polar residues" evidence="5">
    <location>
        <begin position="241"/>
        <end position="259"/>
    </location>
</feature>
<evidence type="ECO:0000256" key="5">
    <source>
        <dbReference type="SAM" id="MobiDB-lite"/>
    </source>
</evidence>
<keyword evidence="8" id="KW-1185">Reference proteome</keyword>
<evidence type="ECO:0000256" key="1">
    <source>
        <dbReference type="ARBA" id="ARBA00004123"/>
    </source>
</evidence>
<dbReference type="Proteomes" id="UP000593564">
    <property type="component" value="Unassembled WGS sequence"/>
</dbReference>
<feature type="compositionally biased region" description="Polar residues" evidence="5">
    <location>
        <begin position="147"/>
        <end position="167"/>
    </location>
</feature>
<accession>A0A7J7HP46</accession>
<dbReference type="EMBL" id="JACBKZ010000003">
    <property type="protein sequence ID" value="KAF5954642.1"/>
    <property type="molecule type" value="Genomic_DNA"/>
</dbReference>
<sequence>MLLETQRLQNWVRDREMREKEANVAERTCKRDKKGIGNKCVVVNEEEMKQHNEAPNLSQGGSIPVQYVPLAYPCVTPCWGPNVVGWRSLQPYQGNLNAGCNPLIGSDSEHNNSGEDWWKSECGVEWVSSGSSSSDTGRSHSSHCKPEQSQLNTASKQLGQSEHSVSSNYMDSAQANAKATNCTEKTVSPGIIQAHLTKHSEQTHSVSQPDPVENNINKSQNPHPGPSKVADRDLSKPPKPKTQSVPSFSQMPCVSTTGNGPNGKTITGFLYRYTKTEVSIVCVCHGSSFSPAEFVEHAGGKDITHPLRHITVIRSAFG</sequence>
<evidence type="ECO:0000256" key="2">
    <source>
        <dbReference type="ARBA" id="ARBA00006081"/>
    </source>
</evidence>
<dbReference type="GO" id="GO:0005634">
    <property type="term" value="C:nucleus"/>
    <property type="evidence" value="ECO:0007669"/>
    <property type="project" value="UniProtKB-SubCell"/>
</dbReference>
<name>A0A7J7HP46_CAMSI</name>
<comment type="similarity">
    <text evidence="2 4">Belongs to the Ninja family.</text>
</comment>
<evidence type="ECO:0000256" key="4">
    <source>
        <dbReference type="RuleBase" id="RU369029"/>
    </source>
</evidence>
<dbReference type="AlphaFoldDB" id="A0A7J7HP46"/>
<evidence type="ECO:0000259" key="6">
    <source>
        <dbReference type="Pfam" id="PF16135"/>
    </source>
</evidence>
<dbReference type="Pfam" id="PF16135">
    <property type="entry name" value="TDBD"/>
    <property type="match status" value="1"/>
</dbReference>
<dbReference type="InterPro" id="IPR031307">
    <property type="entry name" value="Ninja_fam"/>
</dbReference>
<proteinExistence type="inferred from homology"/>
<dbReference type="GO" id="GO:0007165">
    <property type="term" value="P:signal transduction"/>
    <property type="evidence" value="ECO:0007669"/>
    <property type="project" value="InterPro"/>
</dbReference>
<feature type="compositionally biased region" description="Polar residues" evidence="5">
    <location>
        <begin position="203"/>
        <end position="222"/>
    </location>
</feature>
<evidence type="ECO:0000313" key="8">
    <source>
        <dbReference type="Proteomes" id="UP000593564"/>
    </source>
</evidence>
<evidence type="ECO:0000313" key="7">
    <source>
        <dbReference type="EMBL" id="KAF5954642.1"/>
    </source>
</evidence>
<gene>
    <name evidence="7" type="ORF">HYC85_007498</name>
</gene>